<keyword evidence="3" id="KW-1185">Reference proteome</keyword>
<proteinExistence type="predicted"/>
<dbReference type="EMBL" id="MIGB01000038">
    <property type="protein sequence ID" value="OSY36557.1"/>
    <property type="molecule type" value="Genomic_DNA"/>
</dbReference>
<feature type="region of interest" description="Disordered" evidence="1">
    <location>
        <begin position="162"/>
        <end position="188"/>
    </location>
</feature>
<evidence type="ECO:0000313" key="2">
    <source>
        <dbReference type="EMBL" id="OSY36557.1"/>
    </source>
</evidence>
<evidence type="ECO:0000313" key="3">
    <source>
        <dbReference type="Proteomes" id="UP000194360"/>
    </source>
</evidence>
<name>A0A1Y2MPE9_PSEAH</name>
<gene>
    <name evidence="2" type="ORF">BG845_05324</name>
</gene>
<dbReference type="RefSeq" id="WP_085915457.1">
    <property type="nucleotide sequence ID" value="NZ_AP018920.1"/>
</dbReference>
<reference evidence="2 3" key="1">
    <citation type="submission" date="2016-09" db="EMBL/GenBank/DDBJ databases">
        <title>Pseudonocardia autotrophica DSM535, a candidate organism with high potential of specific P450 cytochromes.</title>
        <authorList>
            <person name="Grumaz C."/>
            <person name="Vainshtein Y."/>
            <person name="Kirstahler P."/>
            <person name="Sohn K."/>
        </authorList>
    </citation>
    <scope>NUCLEOTIDE SEQUENCE [LARGE SCALE GENOMIC DNA]</scope>
    <source>
        <strain evidence="2 3">DSM 535</strain>
    </source>
</reference>
<dbReference type="Proteomes" id="UP000194360">
    <property type="component" value="Unassembled WGS sequence"/>
</dbReference>
<sequence>MIVVGQDVARPRRLVAVALTEAESARAGGALAELSGSAGETDLLVVRTDPAGGQRLVAPADAEDYPGDDVVSEPDPITMPVTRVPSGKVRLHRLGLRWTLQDGDEEDLVAALSELVGFDPDEDTFCVAPAPAGVVADPEIEVVRRAVRRVARVYGLPVLPYRPPGRAGTAQDDARSVSADGAPLTGSC</sequence>
<protein>
    <submittedName>
        <fullName evidence="2">Uncharacterized protein</fullName>
    </submittedName>
</protein>
<evidence type="ECO:0000256" key="1">
    <source>
        <dbReference type="SAM" id="MobiDB-lite"/>
    </source>
</evidence>
<organism evidence="2 3">
    <name type="scientific">Pseudonocardia autotrophica</name>
    <name type="common">Amycolata autotrophica</name>
    <name type="synonym">Nocardia autotrophica</name>
    <dbReference type="NCBI Taxonomy" id="2074"/>
    <lineage>
        <taxon>Bacteria</taxon>
        <taxon>Bacillati</taxon>
        <taxon>Actinomycetota</taxon>
        <taxon>Actinomycetes</taxon>
        <taxon>Pseudonocardiales</taxon>
        <taxon>Pseudonocardiaceae</taxon>
        <taxon>Pseudonocardia</taxon>
    </lineage>
</organism>
<comment type="caution">
    <text evidence="2">The sequence shown here is derived from an EMBL/GenBank/DDBJ whole genome shotgun (WGS) entry which is preliminary data.</text>
</comment>
<dbReference type="OrthoDB" id="3677380at2"/>
<accession>A0A1Y2MPE9</accession>
<dbReference type="AlphaFoldDB" id="A0A1Y2MPE9"/>